<dbReference type="Proteomes" id="UP001169823">
    <property type="component" value="Unassembled WGS sequence"/>
</dbReference>
<dbReference type="CDD" id="cd05399">
    <property type="entry name" value="NT_Rel-Spo_like"/>
    <property type="match status" value="1"/>
</dbReference>
<dbReference type="GO" id="GO:0008728">
    <property type="term" value="F:GTP diphosphokinase activity"/>
    <property type="evidence" value="ECO:0007669"/>
    <property type="project" value="UniProtKB-EC"/>
</dbReference>
<dbReference type="InterPro" id="IPR006674">
    <property type="entry name" value="HD_domain"/>
</dbReference>
<dbReference type="PANTHER" id="PTHR21262:SF36">
    <property type="entry name" value="BIFUNCTIONAL (P)PPGPP SYNTHASE_HYDROLASE SPOT"/>
    <property type="match status" value="1"/>
</dbReference>
<evidence type="ECO:0000259" key="7">
    <source>
        <dbReference type="PROSITE" id="PS51880"/>
    </source>
</evidence>
<protein>
    <recommendedName>
        <fullName evidence="2">GTP pyrophosphokinase rsh</fullName>
        <ecNumber evidence="1">2.7.6.5</ecNumber>
    </recommendedName>
</protein>
<dbReference type="InterPro" id="IPR002912">
    <property type="entry name" value="ACT_dom"/>
</dbReference>
<evidence type="ECO:0000256" key="1">
    <source>
        <dbReference type="ARBA" id="ARBA00013251"/>
    </source>
</evidence>
<comment type="similarity">
    <text evidence="4">Belongs to the relA/spoT family.</text>
</comment>
<feature type="domain" description="TGS" evidence="7">
    <location>
        <begin position="382"/>
        <end position="447"/>
    </location>
</feature>
<dbReference type="InterPro" id="IPR004811">
    <property type="entry name" value="RelA/Spo_fam"/>
</dbReference>
<keyword evidence="8" id="KW-0808">Transferase</keyword>
<sequence>MIDVEDLIALVRNYNPKTDADLIREAYAYGKEMHEGQFRRSGEPYFTHPVAVAAILTEQALDDATIITALLHDTVEDTRASYSEVARKFGEEIAELVDGVTKLTNLQLSSTETKQAENFRKLFMAMSKDLRVILVKLADRLHNMRTIKSMRPEKQLQKARETMDIYAPLAGRMGMQWMREELEDLSFRVINPEARNSIIRRFILLQRETGDVIHKITNDIRVELERENIDADVFGRAKKPYSIWRKMEEKQQSFSRLSDIYGFRVITRSEMDCYRVLGVIHHRWRAVPTRFKDYISQPKSNGYRSIHTTVSGRDGKRVEVQIRTRQMHEVAESGVAAHWSYRDGVPAQNPFAVDPTKWLAQLTERFENAEDHSEFLEHVKLEMYTDKVFTFTPKGEVVSLPKGATPLDYAYAIHTRIGDSCVGAKVDGIRVPLWTRLKNGQSVEILTAEGQRPQGTWLDIVVTGRAKAAIRKSLREEDRERFVKLGRELARVAFEHVGKKASEKALATAAKQMTLASTEELLARLGSAELAASEAVKAVYPELVRESGAIDAKRAVLGLSEGETYNRANCCQPVPGERIVGITYRGKGVVIHAIDCPALEELESETNRWVDLQWHAGPHAPEYTVSLDITISNDTGVLGRICTLIGEQKANISDLRFVDRKPDFYRLIVDVDLRDVEHLHAVMLAVEAESEVAQVRRYRNLDRRP</sequence>
<evidence type="ECO:0000256" key="2">
    <source>
        <dbReference type="ARBA" id="ARBA00014315"/>
    </source>
</evidence>
<dbReference type="InterPro" id="IPR007685">
    <property type="entry name" value="RelA_SpoT"/>
</dbReference>
<dbReference type="InterPro" id="IPR003607">
    <property type="entry name" value="HD/PDEase_dom"/>
</dbReference>
<dbReference type="EC" id="2.7.6.5" evidence="1"/>
<accession>A0AAW7XUT7</accession>
<dbReference type="GO" id="GO:0015949">
    <property type="term" value="P:nucleobase-containing small molecule interconversion"/>
    <property type="evidence" value="ECO:0007669"/>
    <property type="project" value="UniProtKB-ARBA"/>
</dbReference>
<dbReference type="AlphaFoldDB" id="A0AAW7XUT7"/>
<dbReference type="CDD" id="cd01668">
    <property type="entry name" value="TGS_RSH"/>
    <property type="match status" value="1"/>
</dbReference>
<dbReference type="NCBIfam" id="TIGR00691">
    <property type="entry name" value="spoT_relA"/>
    <property type="match status" value="1"/>
</dbReference>
<dbReference type="FunFam" id="3.30.460.10:FF:000001">
    <property type="entry name" value="GTP pyrophosphokinase RelA"/>
    <property type="match status" value="1"/>
</dbReference>
<dbReference type="GO" id="GO:0042594">
    <property type="term" value="P:response to starvation"/>
    <property type="evidence" value="ECO:0007669"/>
    <property type="project" value="TreeGrafter"/>
</dbReference>
<dbReference type="GO" id="GO:0008893">
    <property type="term" value="F:guanosine-3',5'-bis(diphosphate) 3'-diphosphatase activity"/>
    <property type="evidence" value="ECO:0007669"/>
    <property type="project" value="TreeGrafter"/>
</dbReference>
<evidence type="ECO:0000259" key="5">
    <source>
        <dbReference type="PROSITE" id="PS51671"/>
    </source>
</evidence>
<gene>
    <name evidence="8" type="ORF">Q4494_12070</name>
</gene>
<reference evidence="8" key="1">
    <citation type="submission" date="2023-07" db="EMBL/GenBank/DDBJ databases">
        <title>Genome content predicts the carbon catabolic preferences of heterotrophic bacteria.</title>
        <authorList>
            <person name="Gralka M."/>
        </authorList>
    </citation>
    <scope>NUCLEOTIDE SEQUENCE</scope>
    <source>
        <strain evidence="8">I2M02</strain>
    </source>
</reference>
<comment type="caution">
    <text evidence="8">The sequence shown here is derived from an EMBL/GenBank/DDBJ whole genome shotgun (WGS) entry which is preliminary data.</text>
</comment>
<dbReference type="SMART" id="SM00954">
    <property type="entry name" value="RelA_SpoT"/>
    <property type="match status" value="1"/>
</dbReference>
<name>A0AAW7XUT7_9RHOB</name>
<feature type="domain" description="ACT" evidence="5">
    <location>
        <begin position="626"/>
        <end position="700"/>
    </location>
</feature>
<dbReference type="InterPro" id="IPR004095">
    <property type="entry name" value="TGS"/>
</dbReference>
<evidence type="ECO:0000313" key="9">
    <source>
        <dbReference type="Proteomes" id="UP001169823"/>
    </source>
</evidence>
<evidence type="ECO:0000256" key="4">
    <source>
        <dbReference type="RuleBase" id="RU003847"/>
    </source>
</evidence>
<evidence type="ECO:0000313" key="8">
    <source>
        <dbReference type="EMBL" id="MDO6457820.1"/>
    </source>
</evidence>
<dbReference type="GO" id="GO:0005886">
    <property type="term" value="C:plasma membrane"/>
    <property type="evidence" value="ECO:0007669"/>
    <property type="project" value="TreeGrafter"/>
</dbReference>
<dbReference type="CDD" id="cd00077">
    <property type="entry name" value="HDc"/>
    <property type="match status" value="1"/>
</dbReference>
<dbReference type="RefSeq" id="WP_216044772.1">
    <property type="nucleotide sequence ID" value="NZ_JAHKPE010000028.1"/>
</dbReference>
<comment type="catalytic activity">
    <reaction evidence="3">
        <text>GTP + ATP = guanosine 3'-diphosphate 5'-triphosphate + AMP</text>
        <dbReference type="Rhea" id="RHEA:22088"/>
        <dbReference type="ChEBI" id="CHEBI:30616"/>
        <dbReference type="ChEBI" id="CHEBI:37565"/>
        <dbReference type="ChEBI" id="CHEBI:142410"/>
        <dbReference type="ChEBI" id="CHEBI:456215"/>
        <dbReference type="EC" id="2.7.6.5"/>
    </reaction>
</comment>
<dbReference type="PROSITE" id="PS51880">
    <property type="entry name" value="TGS"/>
    <property type="match status" value="1"/>
</dbReference>
<dbReference type="Pfam" id="PF19296">
    <property type="entry name" value="RelA_AH_RIS"/>
    <property type="match status" value="2"/>
</dbReference>
<dbReference type="Pfam" id="PF04607">
    <property type="entry name" value="RelA_SpoT"/>
    <property type="match status" value="1"/>
</dbReference>
<dbReference type="Pfam" id="PF02824">
    <property type="entry name" value="TGS"/>
    <property type="match status" value="1"/>
</dbReference>
<dbReference type="InterPro" id="IPR045600">
    <property type="entry name" value="RelA/SpoT_AH_RIS"/>
</dbReference>
<dbReference type="Pfam" id="PF13328">
    <property type="entry name" value="HD_4"/>
    <property type="match status" value="1"/>
</dbReference>
<evidence type="ECO:0000256" key="3">
    <source>
        <dbReference type="ARBA" id="ARBA00048244"/>
    </source>
</evidence>
<dbReference type="Pfam" id="PF13291">
    <property type="entry name" value="ACT_4"/>
    <property type="match status" value="1"/>
</dbReference>
<dbReference type="SMART" id="SM00471">
    <property type="entry name" value="HDc"/>
    <property type="match status" value="1"/>
</dbReference>
<dbReference type="FunFam" id="1.10.3210.10:FF:000001">
    <property type="entry name" value="GTP pyrophosphokinase RelA"/>
    <property type="match status" value="1"/>
</dbReference>
<organism evidence="8 9">
    <name type="scientific">Celeribacter halophilus</name>
    <dbReference type="NCBI Taxonomy" id="576117"/>
    <lineage>
        <taxon>Bacteria</taxon>
        <taxon>Pseudomonadati</taxon>
        <taxon>Pseudomonadota</taxon>
        <taxon>Alphaproteobacteria</taxon>
        <taxon>Rhodobacterales</taxon>
        <taxon>Roseobacteraceae</taxon>
        <taxon>Celeribacter</taxon>
    </lineage>
</organism>
<dbReference type="PROSITE" id="PS51831">
    <property type="entry name" value="HD"/>
    <property type="match status" value="1"/>
</dbReference>
<feature type="domain" description="HD" evidence="6">
    <location>
        <begin position="45"/>
        <end position="144"/>
    </location>
</feature>
<dbReference type="EMBL" id="JAUOPJ010000009">
    <property type="protein sequence ID" value="MDO6457820.1"/>
    <property type="molecule type" value="Genomic_DNA"/>
</dbReference>
<dbReference type="InterPro" id="IPR033655">
    <property type="entry name" value="TGS_RelA/SpoT"/>
</dbReference>
<comment type="function">
    <text evidence="4">In eubacteria ppGpp (guanosine 3'-diphosphate 5'-diphosphate) is a mediator of the stringent response that coordinates a variety of cellular activities in response to changes in nutritional abundance.</text>
</comment>
<dbReference type="GO" id="GO:0015969">
    <property type="term" value="P:guanosine tetraphosphate metabolic process"/>
    <property type="evidence" value="ECO:0007669"/>
    <property type="project" value="InterPro"/>
</dbReference>
<evidence type="ECO:0000259" key="6">
    <source>
        <dbReference type="PROSITE" id="PS51831"/>
    </source>
</evidence>
<dbReference type="PANTHER" id="PTHR21262">
    <property type="entry name" value="GUANOSINE-3',5'-BIS DIPHOSPHATE 3'-PYROPHOSPHOHYDROLASE"/>
    <property type="match status" value="1"/>
</dbReference>
<dbReference type="CDD" id="cd04876">
    <property type="entry name" value="ACT_RelA-SpoT"/>
    <property type="match status" value="1"/>
</dbReference>
<dbReference type="PROSITE" id="PS51671">
    <property type="entry name" value="ACT"/>
    <property type="match status" value="1"/>
</dbReference>
<proteinExistence type="inferred from homology"/>
<dbReference type="FunFam" id="3.10.20.30:FF:000002">
    <property type="entry name" value="GTP pyrophosphokinase (RelA/SpoT)"/>
    <property type="match status" value="1"/>
</dbReference>